<sequence>MPAEVMGNMLKLLPRTKTAVEVLHYVEIQGTQATGLAIKNRF</sequence>
<name>A0A0F3NIL3_ANAPH</name>
<accession>A0A0F3NIL3</accession>
<comment type="caution">
    <text evidence="1">The sequence shown here is derived from an EMBL/GenBank/DDBJ whole genome shotgun (WGS) entry which is preliminary data.</text>
</comment>
<dbReference type="Proteomes" id="UP000033385">
    <property type="component" value="Unassembled WGS sequence"/>
</dbReference>
<dbReference type="PATRIC" id="fig|1359153.3.peg.1376"/>
<dbReference type="EMBL" id="LANW01000001">
    <property type="protein sequence ID" value="KJV67908.1"/>
    <property type="molecule type" value="Genomic_DNA"/>
</dbReference>
<protein>
    <submittedName>
        <fullName evidence="1">Uncharacterized protein</fullName>
    </submittedName>
</protein>
<gene>
    <name evidence="1" type="ORF">APHNP_1347</name>
</gene>
<reference evidence="1 2" key="1">
    <citation type="submission" date="2015-01" db="EMBL/GenBank/DDBJ databases">
        <title>Genome Sequencing of Rickettsiales.</title>
        <authorList>
            <person name="Daugherty S.C."/>
            <person name="Su Q."/>
            <person name="Abolude K."/>
            <person name="Beier-Sexton M."/>
            <person name="Carlyon J.A."/>
            <person name="Carter R."/>
            <person name="Day N.P."/>
            <person name="Dumler S.J."/>
            <person name="Dyachenko V."/>
            <person name="Godinez A."/>
            <person name="Kurtti T.J."/>
            <person name="Lichay M."/>
            <person name="Mullins K.E."/>
            <person name="Ott S."/>
            <person name="Pappas-Brown V."/>
            <person name="Paris D.H."/>
            <person name="Patel P."/>
            <person name="Richards A.L."/>
            <person name="Sadzewicz L."/>
            <person name="Sears K."/>
            <person name="Seidman D."/>
            <person name="Sengamalay N."/>
            <person name="Stenos J."/>
            <person name="Tallon L.J."/>
            <person name="Vincent G."/>
            <person name="Fraser C.M."/>
            <person name="Munderloh U."/>
            <person name="Dunning-Hotopp J.C."/>
        </authorList>
    </citation>
    <scope>NUCLEOTIDE SEQUENCE [LARGE SCALE GENOMIC DNA]</scope>
    <source>
        <strain evidence="1 2">ApNP</strain>
    </source>
</reference>
<organism evidence="1 2">
    <name type="scientific">Anaplasma phagocytophilum str. ApNP</name>
    <dbReference type="NCBI Taxonomy" id="1359153"/>
    <lineage>
        <taxon>Bacteria</taxon>
        <taxon>Pseudomonadati</taxon>
        <taxon>Pseudomonadota</taxon>
        <taxon>Alphaproteobacteria</taxon>
        <taxon>Rickettsiales</taxon>
        <taxon>Anaplasmataceae</taxon>
        <taxon>Anaplasma</taxon>
        <taxon>phagocytophilum group</taxon>
    </lineage>
</organism>
<dbReference type="AlphaFoldDB" id="A0A0F3NIL3"/>
<evidence type="ECO:0000313" key="1">
    <source>
        <dbReference type="EMBL" id="KJV67908.1"/>
    </source>
</evidence>
<evidence type="ECO:0000313" key="2">
    <source>
        <dbReference type="Proteomes" id="UP000033385"/>
    </source>
</evidence>
<proteinExistence type="predicted"/>